<dbReference type="EMBL" id="JH818841">
    <property type="protein sequence ID" value="EKC18428.1"/>
    <property type="molecule type" value="Genomic_DNA"/>
</dbReference>
<dbReference type="AlphaFoldDB" id="K1PAH1"/>
<protein>
    <submittedName>
        <fullName evidence="1">Uncharacterized protein</fullName>
    </submittedName>
</protein>
<evidence type="ECO:0000313" key="1">
    <source>
        <dbReference type="EMBL" id="EKC18428.1"/>
    </source>
</evidence>
<sequence>MEIAQTQKKCPKGTFGENCSEQCPDNMYGELCAKRCDCKANQVCNRVDGCIDSKYSNNKKRFKAPKTMVSMVDEQ</sequence>
<name>K1PAH1_MAGGI</name>
<gene>
    <name evidence="1" type="ORF">CGI_10012537</name>
</gene>
<dbReference type="HOGENOM" id="CLU_2673525_0_0_1"/>
<reference evidence="1" key="1">
    <citation type="journal article" date="2012" name="Nature">
        <title>The oyster genome reveals stress adaptation and complexity of shell formation.</title>
        <authorList>
            <person name="Zhang G."/>
            <person name="Fang X."/>
            <person name="Guo X."/>
            <person name="Li L."/>
            <person name="Luo R."/>
            <person name="Xu F."/>
            <person name="Yang P."/>
            <person name="Zhang L."/>
            <person name="Wang X."/>
            <person name="Qi H."/>
            <person name="Xiong Z."/>
            <person name="Que H."/>
            <person name="Xie Y."/>
            <person name="Holland P.W."/>
            <person name="Paps J."/>
            <person name="Zhu Y."/>
            <person name="Wu F."/>
            <person name="Chen Y."/>
            <person name="Wang J."/>
            <person name="Peng C."/>
            <person name="Meng J."/>
            <person name="Yang L."/>
            <person name="Liu J."/>
            <person name="Wen B."/>
            <person name="Zhang N."/>
            <person name="Huang Z."/>
            <person name="Zhu Q."/>
            <person name="Feng Y."/>
            <person name="Mount A."/>
            <person name="Hedgecock D."/>
            <person name="Xu Z."/>
            <person name="Liu Y."/>
            <person name="Domazet-Loso T."/>
            <person name="Du Y."/>
            <person name="Sun X."/>
            <person name="Zhang S."/>
            <person name="Liu B."/>
            <person name="Cheng P."/>
            <person name="Jiang X."/>
            <person name="Li J."/>
            <person name="Fan D."/>
            <person name="Wang W."/>
            <person name="Fu W."/>
            <person name="Wang T."/>
            <person name="Wang B."/>
            <person name="Zhang J."/>
            <person name="Peng Z."/>
            <person name="Li Y."/>
            <person name="Li N."/>
            <person name="Wang J."/>
            <person name="Chen M."/>
            <person name="He Y."/>
            <person name="Tan F."/>
            <person name="Song X."/>
            <person name="Zheng Q."/>
            <person name="Huang R."/>
            <person name="Yang H."/>
            <person name="Du X."/>
            <person name="Chen L."/>
            <person name="Yang M."/>
            <person name="Gaffney P.M."/>
            <person name="Wang S."/>
            <person name="Luo L."/>
            <person name="She Z."/>
            <person name="Ming Y."/>
            <person name="Huang W."/>
            <person name="Zhang S."/>
            <person name="Huang B."/>
            <person name="Zhang Y."/>
            <person name="Qu T."/>
            <person name="Ni P."/>
            <person name="Miao G."/>
            <person name="Wang J."/>
            <person name="Wang Q."/>
            <person name="Steinberg C.E."/>
            <person name="Wang H."/>
            <person name="Li N."/>
            <person name="Qian L."/>
            <person name="Zhang G."/>
            <person name="Li Y."/>
            <person name="Yang H."/>
            <person name="Liu X."/>
            <person name="Wang J."/>
            <person name="Yin Y."/>
            <person name="Wang J."/>
        </authorList>
    </citation>
    <scope>NUCLEOTIDE SEQUENCE [LARGE SCALE GENOMIC DNA]</scope>
    <source>
        <strain evidence="1">05x7-T-G4-1.051#20</strain>
    </source>
</reference>
<accession>K1PAH1</accession>
<proteinExistence type="predicted"/>
<dbReference type="Gene3D" id="2.170.300.10">
    <property type="entry name" value="Tie2 ligand-binding domain superfamily"/>
    <property type="match status" value="1"/>
</dbReference>
<organism evidence="1">
    <name type="scientific">Magallana gigas</name>
    <name type="common">Pacific oyster</name>
    <name type="synonym">Crassostrea gigas</name>
    <dbReference type="NCBI Taxonomy" id="29159"/>
    <lineage>
        <taxon>Eukaryota</taxon>
        <taxon>Metazoa</taxon>
        <taxon>Spiralia</taxon>
        <taxon>Lophotrochozoa</taxon>
        <taxon>Mollusca</taxon>
        <taxon>Bivalvia</taxon>
        <taxon>Autobranchia</taxon>
        <taxon>Pteriomorphia</taxon>
        <taxon>Ostreida</taxon>
        <taxon>Ostreoidea</taxon>
        <taxon>Ostreidae</taxon>
        <taxon>Magallana</taxon>
    </lineage>
</organism>
<dbReference type="InParanoid" id="K1PAH1"/>